<gene>
    <name evidence="2" type="ORF">HNY73_012873</name>
</gene>
<reference evidence="2" key="2">
    <citation type="submission" date="2020-06" db="EMBL/GenBank/DDBJ databases">
        <authorList>
            <person name="Sheffer M."/>
        </authorList>
    </citation>
    <scope>NUCLEOTIDE SEQUENCE</scope>
</reference>
<dbReference type="Proteomes" id="UP000807504">
    <property type="component" value="Unassembled WGS sequence"/>
</dbReference>
<protein>
    <submittedName>
        <fullName evidence="2">Uncharacterized protein</fullName>
    </submittedName>
</protein>
<dbReference type="EMBL" id="JABXBU010001863">
    <property type="protein sequence ID" value="KAF8782609.1"/>
    <property type="molecule type" value="Genomic_DNA"/>
</dbReference>
<feature type="region of interest" description="Disordered" evidence="1">
    <location>
        <begin position="42"/>
        <end position="71"/>
    </location>
</feature>
<keyword evidence="3" id="KW-1185">Reference proteome</keyword>
<dbReference type="AlphaFoldDB" id="A0A8T0F0T8"/>
<evidence type="ECO:0000313" key="3">
    <source>
        <dbReference type="Proteomes" id="UP000807504"/>
    </source>
</evidence>
<evidence type="ECO:0000256" key="1">
    <source>
        <dbReference type="SAM" id="MobiDB-lite"/>
    </source>
</evidence>
<organism evidence="2 3">
    <name type="scientific">Argiope bruennichi</name>
    <name type="common">Wasp spider</name>
    <name type="synonym">Aranea bruennichi</name>
    <dbReference type="NCBI Taxonomy" id="94029"/>
    <lineage>
        <taxon>Eukaryota</taxon>
        <taxon>Metazoa</taxon>
        <taxon>Ecdysozoa</taxon>
        <taxon>Arthropoda</taxon>
        <taxon>Chelicerata</taxon>
        <taxon>Arachnida</taxon>
        <taxon>Araneae</taxon>
        <taxon>Araneomorphae</taxon>
        <taxon>Entelegynae</taxon>
        <taxon>Araneoidea</taxon>
        <taxon>Araneidae</taxon>
        <taxon>Argiope</taxon>
    </lineage>
</organism>
<name>A0A8T0F0T8_ARGBR</name>
<evidence type="ECO:0000313" key="2">
    <source>
        <dbReference type="EMBL" id="KAF8782609.1"/>
    </source>
</evidence>
<accession>A0A8T0F0T8</accession>
<sequence length="71" mass="8126">MDSKAWRRRIGRHQLGRGRYVFGSMVVHQLDGSEFSVAEKHGSWKEDNQQPSKENITPGVTVEGPGRRPMY</sequence>
<comment type="caution">
    <text evidence="2">The sequence shown here is derived from an EMBL/GenBank/DDBJ whole genome shotgun (WGS) entry which is preliminary data.</text>
</comment>
<reference evidence="2" key="1">
    <citation type="journal article" date="2020" name="bioRxiv">
        <title>Chromosome-level reference genome of the European wasp spider Argiope bruennichi: a resource for studies on range expansion and evolutionary adaptation.</title>
        <authorList>
            <person name="Sheffer M.M."/>
            <person name="Hoppe A."/>
            <person name="Krehenwinkel H."/>
            <person name="Uhl G."/>
            <person name="Kuss A.W."/>
            <person name="Jensen L."/>
            <person name="Jensen C."/>
            <person name="Gillespie R.G."/>
            <person name="Hoff K.J."/>
            <person name="Prost S."/>
        </authorList>
    </citation>
    <scope>NUCLEOTIDE SEQUENCE</scope>
</reference>
<proteinExistence type="predicted"/>